<dbReference type="Proteomes" id="UP001213000">
    <property type="component" value="Unassembled WGS sequence"/>
</dbReference>
<dbReference type="Pfam" id="PF24883">
    <property type="entry name" value="NPHP3_N"/>
    <property type="match status" value="1"/>
</dbReference>
<keyword evidence="4" id="KW-1185">Reference proteome</keyword>
<organism evidence="3 4">
    <name type="scientific">Leucocoprinus birnbaumii</name>
    <dbReference type="NCBI Taxonomy" id="56174"/>
    <lineage>
        <taxon>Eukaryota</taxon>
        <taxon>Fungi</taxon>
        <taxon>Dikarya</taxon>
        <taxon>Basidiomycota</taxon>
        <taxon>Agaricomycotina</taxon>
        <taxon>Agaricomycetes</taxon>
        <taxon>Agaricomycetidae</taxon>
        <taxon>Agaricales</taxon>
        <taxon>Agaricineae</taxon>
        <taxon>Agaricaceae</taxon>
        <taxon>Leucocoprinus</taxon>
    </lineage>
</organism>
<dbReference type="EMBL" id="JANIEX010000562">
    <property type="protein sequence ID" value="KAJ3565535.1"/>
    <property type="molecule type" value="Genomic_DNA"/>
</dbReference>
<dbReference type="AlphaFoldDB" id="A0AAD5YUH3"/>
<evidence type="ECO:0000256" key="1">
    <source>
        <dbReference type="ARBA" id="ARBA00022737"/>
    </source>
</evidence>
<evidence type="ECO:0000313" key="3">
    <source>
        <dbReference type="EMBL" id="KAJ3565535.1"/>
    </source>
</evidence>
<sequence>MLLVPLEKDQSLWVADNSRHATRFDQILFISAAFEQTIPFASSQNEDQCPAARSLSPRPLRLSAFVKERRTSDAVSGFLRKHGAIDHDAFPSQQSLTGSDVRRLMSIRAERERGGVVWYPPVPCGNESLLSADSVYPHAVSSGLSDVFFSFSTSDHHDGSCTLVPSIAYQIAEKLPRYKLALLTILANNPAIFSQNLRIQFRYLISHPFRTLFTASDSSPETITIFLHALDRCQSKNIQREICELIVDQARCSHHFPLNWILYGLDPSFGSNADWPLGRGLDHELVAHEADISKNTLHVLQKEFSFIRQKFGYELGSHMPLWPPAQWLRDIAIVLSGDPGSISFIIHFVSDVLASDPRGRLEQCMELIYGFSAAGNTNRSQLLDAFYNHLLSDISHEDRIDALSIVSLIFREGTRISSPIELSNFLGISKKRFYKSLRSLHSVVEVPLLQPVTQPSPSLRHSSFRVFLLDPRRSGKNCLRDGDIHFHVAARCLTWLSESLDRLVDSPFPWDPHPPIFRRGIAQALKAASGAYIVNACLQTPEHLIPLLIKQFKVFDFNKIIGEDRIFHPNLPASLDIRRSTAFSRWLYRHDPKHLWLFAALDEGIMRKRMMMRNHTI</sequence>
<evidence type="ECO:0000313" key="4">
    <source>
        <dbReference type="Proteomes" id="UP001213000"/>
    </source>
</evidence>
<reference evidence="3" key="1">
    <citation type="submission" date="2022-07" db="EMBL/GenBank/DDBJ databases">
        <title>Genome Sequence of Leucocoprinus birnbaumii.</title>
        <authorList>
            <person name="Buettner E."/>
        </authorList>
    </citation>
    <scope>NUCLEOTIDE SEQUENCE</scope>
    <source>
        <strain evidence="3">VT141</strain>
    </source>
</reference>
<proteinExistence type="predicted"/>
<feature type="domain" description="Nephrocystin 3-like N-terminal" evidence="2">
    <location>
        <begin position="147"/>
        <end position="253"/>
    </location>
</feature>
<gene>
    <name evidence="3" type="ORF">NP233_g7568</name>
</gene>
<dbReference type="InterPro" id="IPR056884">
    <property type="entry name" value="NPHP3-like_N"/>
</dbReference>
<protein>
    <recommendedName>
        <fullName evidence="2">Nephrocystin 3-like N-terminal domain-containing protein</fullName>
    </recommendedName>
</protein>
<comment type="caution">
    <text evidence="3">The sequence shown here is derived from an EMBL/GenBank/DDBJ whole genome shotgun (WGS) entry which is preliminary data.</text>
</comment>
<name>A0AAD5YUH3_9AGAR</name>
<keyword evidence="1" id="KW-0677">Repeat</keyword>
<accession>A0AAD5YUH3</accession>
<evidence type="ECO:0000259" key="2">
    <source>
        <dbReference type="Pfam" id="PF24883"/>
    </source>
</evidence>